<organism evidence="1">
    <name type="scientific">Solanum chacoense</name>
    <name type="common">Chaco potato</name>
    <dbReference type="NCBI Taxonomy" id="4108"/>
    <lineage>
        <taxon>Eukaryota</taxon>
        <taxon>Viridiplantae</taxon>
        <taxon>Streptophyta</taxon>
        <taxon>Embryophyta</taxon>
        <taxon>Tracheophyta</taxon>
        <taxon>Spermatophyta</taxon>
        <taxon>Magnoliopsida</taxon>
        <taxon>eudicotyledons</taxon>
        <taxon>Gunneridae</taxon>
        <taxon>Pentapetalae</taxon>
        <taxon>asterids</taxon>
        <taxon>lamiids</taxon>
        <taxon>Solanales</taxon>
        <taxon>Solanaceae</taxon>
        <taxon>Solanoideae</taxon>
        <taxon>Solaneae</taxon>
        <taxon>Solanum</taxon>
    </lineage>
</organism>
<dbReference type="AlphaFoldDB" id="A0A0V0H8K2"/>
<proteinExistence type="predicted"/>
<reference evidence="1" key="1">
    <citation type="submission" date="2015-12" db="EMBL/GenBank/DDBJ databases">
        <title>Gene expression during late stages of embryo sac development: a critical building block for successful pollen-pistil interactions.</title>
        <authorList>
            <person name="Liu Y."/>
            <person name="Joly V."/>
            <person name="Sabar M."/>
            <person name="Matton D.P."/>
        </authorList>
    </citation>
    <scope>NUCLEOTIDE SEQUENCE</scope>
</reference>
<dbReference type="EMBL" id="GEDG01023727">
    <property type="protein sequence ID" value="JAP16515.1"/>
    <property type="molecule type" value="Transcribed_RNA"/>
</dbReference>
<feature type="non-terminal residue" evidence="1">
    <location>
        <position position="1"/>
    </location>
</feature>
<protein>
    <submittedName>
        <fullName evidence="1">Putative ovule protein</fullName>
    </submittedName>
</protein>
<name>A0A0V0H8K2_SOLCH</name>
<sequence length="70" mass="8075">IAGLEVSYTYIISCISNSTFGNWFVGKVFMFKTNMLFSFKFINPHNKYMHKLSRNLCIILCKIEGVISNT</sequence>
<evidence type="ECO:0000313" key="1">
    <source>
        <dbReference type="EMBL" id="JAP16515.1"/>
    </source>
</evidence>
<accession>A0A0V0H8K2</accession>